<dbReference type="Proteomes" id="UP000184390">
    <property type="component" value="Unassembled WGS sequence"/>
</dbReference>
<dbReference type="PANTHER" id="PTHR39430">
    <property type="entry name" value="MEMBRANE-ASSOCIATED PROTEASE-RELATED"/>
    <property type="match status" value="1"/>
</dbReference>
<keyword evidence="1" id="KW-1133">Transmembrane helix</keyword>
<feature type="transmembrane region" description="Helical" evidence="1">
    <location>
        <begin position="114"/>
        <end position="132"/>
    </location>
</feature>
<evidence type="ECO:0000313" key="3">
    <source>
        <dbReference type="EMBL" id="SHI31910.1"/>
    </source>
</evidence>
<reference evidence="3 4" key="1">
    <citation type="submission" date="2016-11" db="EMBL/GenBank/DDBJ databases">
        <authorList>
            <person name="Varghese N."/>
            <person name="Submissions S."/>
        </authorList>
    </citation>
    <scope>NUCLEOTIDE SEQUENCE [LARGE SCALE GENOMIC DNA]</scope>
    <source>
        <strain evidence="3 4">PA</strain>
    </source>
</reference>
<feature type="transmembrane region" description="Helical" evidence="1">
    <location>
        <begin position="70"/>
        <end position="94"/>
    </location>
</feature>
<keyword evidence="1" id="KW-0812">Transmembrane</keyword>
<proteinExistence type="predicted"/>
<feature type="transmembrane region" description="Helical" evidence="1">
    <location>
        <begin position="38"/>
        <end position="58"/>
    </location>
</feature>
<protein>
    <recommendedName>
        <fullName evidence="2">CAAX prenyl protease 2/Lysostaphin resistance protein A-like domain-containing protein</fullName>
    </recommendedName>
</protein>
<dbReference type="InterPro" id="IPR003675">
    <property type="entry name" value="Rce1/LyrA-like_dom"/>
</dbReference>
<comment type="caution">
    <text evidence="3">The sequence shown here is derived from an EMBL/GenBank/DDBJ whole genome shotgun (WGS) entry which is preliminary data.</text>
</comment>
<keyword evidence="1" id="KW-0472">Membrane</keyword>
<evidence type="ECO:0000313" key="4">
    <source>
        <dbReference type="Proteomes" id="UP000184390"/>
    </source>
</evidence>
<organism evidence="3 4">
    <name type="scientific">Actinomyces denticolens</name>
    <dbReference type="NCBI Taxonomy" id="52767"/>
    <lineage>
        <taxon>Bacteria</taxon>
        <taxon>Bacillati</taxon>
        <taxon>Actinomycetota</taxon>
        <taxon>Actinomycetes</taxon>
        <taxon>Actinomycetales</taxon>
        <taxon>Actinomycetaceae</taxon>
        <taxon>Actinomyces</taxon>
    </lineage>
</organism>
<feature type="transmembrane region" description="Helical" evidence="1">
    <location>
        <begin position="12"/>
        <end position="32"/>
    </location>
</feature>
<dbReference type="PANTHER" id="PTHR39430:SF1">
    <property type="entry name" value="PROTEASE"/>
    <property type="match status" value="1"/>
</dbReference>
<accession>A0ABY1HYL7</accession>
<name>A0ABY1HYL7_9ACTO</name>
<dbReference type="Pfam" id="PF02517">
    <property type="entry name" value="Rce1-like"/>
    <property type="match status" value="1"/>
</dbReference>
<sequence length="142" mass="14521">MRGTLQRILTGFVGPLWALGIISALFGAGHVLNAGATTLGVVAIALEAGALLGAAYLLTGRLWLPMGIHIAWNAVQGGVFGSTISGIDGTRGLARASWSGPQFLTGGTMGMEGSVVTVIVGLLAGIALLFMAHRRGRLLRAE</sequence>
<feature type="domain" description="CAAX prenyl protease 2/Lysostaphin resistance protein A-like" evidence="2">
    <location>
        <begin position="1"/>
        <end position="75"/>
    </location>
</feature>
<evidence type="ECO:0000256" key="1">
    <source>
        <dbReference type="SAM" id="Phobius"/>
    </source>
</evidence>
<evidence type="ECO:0000259" key="2">
    <source>
        <dbReference type="Pfam" id="PF02517"/>
    </source>
</evidence>
<keyword evidence="4" id="KW-1185">Reference proteome</keyword>
<gene>
    <name evidence="3" type="ORF">SAMN05216246_101216</name>
</gene>
<dbReference type="EMBL" id="FQYL01000001">
    <property type="protein sequence ID" value="SHI31910.1"/>
    <property type="molecule type" value="Genomic_DNA"/>
</dbReference>